<comment type="caution">
    <text evidence="2">The sequence shown here is derived from an EMBL/GenBank/DDBJ whole genome shotgun (WGS) entry which is preliminary data.</text>
</comment>
<feature type="transmembrane region" description="Helical" evidence="1">
    <location>
        <begin position="57"/>
        <end position="83"/>
    </location>
</feature>
<evidence type="ECO:0000313" key="3">
    <source>
        <dbReference type="Proteomes" id="UP000252345"/>
    </source>
</evidence>
<evidence type="ECO:0000256" key="1">
    <source>
        <dbReference type="SAM" id="Phobius"/>
    </source>
</evidence>
<keyword evidence="1" id="KW-0472">Membrane</keyword>
<dbReference type="AlphaFoldDB" id="A0A366KCC7"/>
<dbReference type="RefSeq" id="WP_113853980.1">
    <property type="nucleotide sequence ID" value="NZ_PDCH01000019.1"/>
</dbReference>
<proteinExistence type="predicted"/>
<dbReference type="EMBL" id="PDCH01000019">
    <property type="protein sequence ID" value="RBP98838.1"/>
    <property type="molecule type" value="Genomic_DNA"/>
</dbReference>
<feature type="transmembrane region" description="Helical" evidence="1">
    <location>
        <begin position="24"/>
        <end position="45"/>
    </location>
</feature>
<organism evidence="2 3">
    <name type="scientific">Bifidobacterium xylocopae</name>
    <dbReference type="NCBI Taxonomy" id="2493119"/>
    <lineage>
        <taxon>Bacteria</taxon>
        <taxon>Bacillati</taxon>
        <taxon>Actinomycetota</taxon>
        <taxon>Actinomycetes</taxon>
        <taxon>Bifidobacteriales</taxon>
        <taxon>Bifidobacteriaceae</taxon>
        <taxon>Bifidobacterium</taxon>
    </lineage>
</organism>
<evidence type="ECO:0000313" key="2">
    <source>
        <dbReference type="EMBL" id="RBP98838.1"/>
    </source>
</evidence>
<keyword evidence="1" id="KW-1133">Transmembrane helix</keyword>
<reference evidence="2 3" key="1">
    <citation type="submission" date="2017-10" db="EMBL/GenBank/DDBJ databases">
        <title>Bifidobacterium xylocopum sp. nov. and Bifidobacterium aemilianum sp. nov., from the carpenter bee (Xylocopa violacea) digestive tract.</title>
        <authorList>
            <person name="Alberoni D."/>
            <person name="Baffoni L."/>
            <person name="Di Gioia D."/>
            <person name="Gaggia F."/>
            <person name="Biavati B."/>
        </authorList>
    </citation>
    <scope>NUCLEOTIDE SEQUENCE [LARGE SCALE GENOMIC DNA]</scope>
    <source>
        <strain evidence="2 3">XV2</strain>
    </source>
</reference>
<name>A0A366KCC7_9BIFI</name>
<gene>
    <name evidence="2" type="ORF">CRD59_07030</name>
</gene>
<sequence>MRSDGLLGHAVEALSTLVNSWSPWAVVGYFALLMFLSLLSAALIVRSGSLTLRYAAIFFFSAVVTVALLSVVLLATHHIAAFFPVRIPNIAEWFGAGR</sequence>
<keyword evidence="1" id="KW-0812">Transmembrane</keyword>
<accession>A0A366KCC7</accession>
<dbReference type="Proteomes" id="UP000252345">
    <property type="component" value="Unassembled WGS sequence"/>
</dbReference>
<keyword evidence="3" id="KW-1185">Reference proteome</keyword>
<protein>
    <submittedName>
        <fullName evidence="2">Uncharacterized protein</fullName>
    </submittedName>
</protein>